<evidence type="ECO:0000256" key="1">
    <source>
        <dbReference type="ARBA" id="ARBA00010698"/>
    </source>
</evidence>
<comment type="similarity">
    <text evidence="1">Belongs to the NDUFAF4 family.</text>
</comment>
<dbReference type="PANTHER" id="PTHR13338:SF4">
    <property type="entry name" value="NADH DEHYDROGENASE [UBIQUINONE] 1 ALPHA SUBCOMPLEX ASSEMBLY FACTOR 4"/>
    <property type="match status" value="1"/>
</dbReference>
<protein>
    <recommendedName>
        <fullName evidence="3">NADH dehydrogenase [ubiquinone] 1 alpha subcomplex assembly factor 4</fullName>
    </recommendedName>
</protein>
<dbReference type="GeneTree" id="ENSGT00390000001627"/>
<reference evidence="5" key="2">
    <citation type="journal article" date="2014" name="Nat. Commun.">
        <title>The cavefish genome reveals candidate genes for eye loss.</title>
        <authorList>
            <person name="McGaugh S.E."/>
            <person name="Gross J.B."/>
            <person name="Aken B."/>
            <person name="Blin M."/>
            <person name="Borowsky R."/>
            <person name="Chalopin D."/>
            <person name="Hinaux H."/>
            <person name="Jeffery W.R."/>
            <person name="Keene A."/>
            <person name="Ma L."/>
            <person name="Minx P."/>
            <person name="Murphy D."/>
            <person name="O'Quin K.E."/>
            <person name="Retaux S."/>
            <person name="Rohner N."/>
            <person name="Searle S.M."/>
            <person name="Stahl B.A."/>
            <person name="Tabin C."/>
            <person name="Volff J.N."/>
            <person name="Yoshizawa M."/>
            <person name="Warren W.C."/>
        </authorList>
    </citation>
    <scope>NUCLEOTIDE SEQUENCE [LARGE SCALE GENOMIC DNA]</scope>
    <source>
        <strain evidence="5">female</strain>
    </source>
</reference>
<evidence type="ECO:0000256" key="2">
    <source>
        <dbReference type="ARBA" id="ARBA00011265"/>
    </source>
</evidence>
<dbReference type="Ensembl" id="ENSAMXT00000032724.1">
    <property type="protein sequence ID" value="ENSAMXP00000040069.1"/>
    <property type="gene ID" value="ENSAMXG00000044045.1"/>
</dbReference>
<dbReference type="PANTHER" id="PTHR13338">
    <property type="entry name" value="UPF0240 PROTEIN"/>
    <property type="match status" value="1"/>
</dbReference>
<dbReference type="InParanoid" id="A0A3B1JFH5"/>
<name>A0A3B1JFH5_ASTMX</name>
<evidence type="ECO:0000313" key="4">
    <source>
        <dbReference type="Ensembl" id="ENSAMXP00000040069.1"/>
    </source>
</evidence>
<reference evidence="4" key="4">
    <citation type="submission" date="2025-09" db="UniProtKB">
        <authorList>
            <consortium name="Ensembl"/>
        </authorList>
    </citation>
    <scope>IDENTIFICATION</scope>
</reference>
<dbReference type="STRING" id="7994.ENSAMXP00000040069"/>
<evidence type="ECO:0000256" key="3">
    <source>
        <dbReference type="ARBA" id="ARBA00021777"/>
    </source>
</evidence>
<dbReference type="Bgee" id="ENSAMXG00000044045">
    <property type="expression patterns" value="Expressed in testis and 11 other cell types or tissues"/>
</dbReference>
<organism evidence="4 5">
    <name type="scientific">Astyanax mexicanus</name>
    <name type="common">Blind cave fish</name>
    <name type="synonym">Astyanax fasciatus mexicanus</name>
    <dbReference type="NCBI Taxonomy" id="7994"/>
    <lineage>
        <taxon>Eukaryota</taxon>
        <taxon>Metazoa</taxon>
        <taxon>Chordata</taxon>
        <taxon>Craniata</taxon>
        <taxon>Vertebrata</taxon>
        <taxon>Euteleostomi</taxon>
        <taxon>Actinopterygii</taxon>
        <taxon>Neopterygii</taxon>
        <taxon>Teleostei</taxon>
        <taxon>Ostariophysi</taxon>
        <taxon>Characiformes</taxon>
        <taxon>Characoidei</taxon>
        <taxon>Acestrorhamphidae</taxon>
        <taxon>Acestrorhamphinae</taxon>
        <taxon>Astyanax</taxon>
    </lineage>
</organism>
<dbReference type="AlphaFoldDB" id="A0A3B1JFH5"/>
<comment type="subunit">
    <text evidence="2">Binds calmodulin. Interacts with NDUFAF3.</text>
</comment>
<dbReference type="Proteomes" id="UP000018467">
    <property type="component" value="Unassembled WGS sequence"/>
</dbReference>
<reference evidence="4" key="3">
    <citation type="submission" date="2025-08" db="UniProtKB">
        <authorList>
            <consortium name="Ensembl"/>
        </authorList>
    </citation>
    <scope>IDENTIFICATION</scope>
</reference>
<proteinExistence type="inferred from homology"/>
<dbReference type="FunCoup" id="A0A3B1JFH5">
    <property type="interactions" value="924"/>
</dbReference>
<reference evidence="5" key="1">
    <citation type="submission" date="2013-03" db="EMBL/GenBank/DDBJ databases">
        <authorList>
            <person name="Jeffery W."/>
            <person name="Warren W."/>
            <person name="Wilson R.K."/>
        </authorList>
    </citation>
    <scope>NUCLEOTIDE SEQUENCE</scope>
    <source>
        <strain evidence="5">female</strain>
    </source>
</reference>
<accession>A0A3B1JFH5</accession>
<dbReference type="GO" id="GO:0032981">
    <property type="term" value="P:mitochondrial respiratory chain complex I assembly"/>
    <property type="evidence" value="ECO:0007669"/>
    <property type="project" value="InterPro"/>
</dbReference>
<sequence length="267" mass="29922">MVIKRNNSITFINEKKHTQTNECELVGLNLYKLNVELVCFKCVDIRVRPEDANQPCCRSTRVTRADRRGAAGGASGGFSYTLTHHQSREEDGQQQSVMGARAGRLLRRFNVESRAHREIGKSKPEPAPRHETYQPAPVVSEEIHKKDNPLLVRLAQVYVESKDPVQEATEIPQLQKAARRPLKRGLPGGGLGISELTDVPVGKLSIVEALTALNDHKRSPRTWTAEKIAQEYSLQVKDAVALKDFFIPFEVKIIPPKSKETKQIKDS</sequence>
<evidence type="ECO:0000313" key="5">
    <source>
        <dbReference type="Proteomes" id="UP000018467"/>
    </source>
</evidence>
<dbReference type="GO" id="GO:0005739">
    <property type="term" value="C:mitochondrion"/>
    <property type="evidence" value="ECO:0007669"/>
    <property type="project" value="TreeGrafter"/>
</dbReference>
<keyword evidence="5" id="KW-1185">Reference proteome</keyword>
<dbReference type="InterPro" id="IPR009622">
    <property type="entry name" value="NDUFAF4"/>
</dbReference>
<dbReference type="Pfam" id="PF06784">
    <property type="entry name" value="UPF0240"/>
    <property type="match status" value="1"/>
</dbReference>